<dbReference type="Pfam" id="PF12822">
    <property type="entry name" value="ECF_trnsprt"/>
    <property type="match status" value="1"/>
</dbReference>
<dbReference type="InterPro" id="IPR025720">
    <property type="entry name" value="RibU"/>
</dbReference>
<evidence type="ECO:0000256" key="4">
    <source>
        <dbReference type="ARBA" id="ARBA00022475"/>
    </source>
</evidence>
<dbReference type="GO" id="GO:0032217">
    <property type="term" value="F:riboflavin transmembrane transporter activity"/>
    <property type="evidence" value="ECO:0007669"/>
    <property type="project" value="UniProtKB-UniRule"/>
</dbReference>
<dbReference type="AlphaFoldDB" id="A0A6V8SQ27"/>
<reference evidence="10 11" key="1">
    <citation type="submission" date="2020-07" db="EMBL/GenBank/DDBJ databases">
        <title>A new beta-1,3-glucan-decomposing anaerobic bacterium isolated from anoxic soil subjected to biological soil disinfestation.</title>
        <authorList>
            <person name="Ueki A."/>
            <person name="Tonouchi A."/>
        </authorList>
    </citation>
    <scope>NUCLEOTIDE SEQUENCE [LARGE SCALE GENOMIC DNA]</scope>
    <source>
        <strain evidence="10 11">TW1</strain>
    </source>
</reference>
<sequence>MKQANVTTSKLNVQIKIALLGTIAFLLMFLEFPILPAAPFLKLDLSDLPALLGTFALGPVAGIIIEAIKNILVIVIKGSTSAMIGELANFVIGAVWVIVAGFIYKRNRTIKGAIIGLSLGTIALTIAGLLGNYYVFLPLYNKIVPSLSPEIINYLVTIILPFNLIKGVVVSIVTLVLYKRVSTILFNETALNARKIAN</sequence>
<feature type="transmembrane region" description="Helical" evidence="9">
    <location>
        <begin position="154"/>
        <end position="178"/>
    </location>
</feature>
<protein>
    <recommendedName>
        <fullName evidence="8">Riboflavin transporter</fullName>
    </recommendedName>
</protein>
<comment type="subcellular location">
    <subcellularLocation>
        <location evidence="1">Cell membrane</location>
        <topology evidence="1">Multi-pass membrane protein</topology>
    </subcellularLocation>
</comment>
<evidence type="ECO:0000256" key="3">
    <source>
        <dbReference type="ARBA" id="ARBA00022448"/>
    </source>
</evidence>
<evidence type="ECO:0000256" key="9">
    <source>
        <dbReference type="SAM" id="Phobius"/>
    </source>
</evidence>
<evidence type="ECO:0000313" key="10">
    <source>
        <dbReference type="EMBL" id="GFP77318.1"/>
    </source>
</evidence>
<evidence type="ECO:0000256" key="7">
    <source>
        <dbReference type="ARBA" id="ARBA00023136"/>
    </source>
</evidence>
<dbReference type="InterPro" id="IPR024529">
    <property type="entry name" value="ECF_trnsprt_substrate-spec"/>
</dbReference>
<keyword evidence="6 9" id="KW-1133">Transmembrane helix</keyword>
<comment type="caution">
    <text evidence="10">The sequence shown here is derived from an EMBL/GenBank/DDBJ whole genome shotgun (WGS) entry which is preliminary data.</text>
</comment>
<evidence type="ECO:0000256" key="8">
    <source>
        <dbReference type="PIRNR" id="PIRNR037778"/>
    </source>
</evidence>
<comment type="function">
    <text evidence="8">Probably a riboflavin-binding protein that interacts with the energy-coupling factor (ECF) ABC-transporter complex.</text>
</comment>
<accession>A0A6V8SQ27</accession>
<feature type="transmembrane region" description="Helical" evidence="9">
    <location>
        <begin position="82"/>
        <end position="104"/>
    </location>
</feature>
<evidence type="ECO:0000313" key="11">
    <source>
        <dbReference type="Proteomes" id="UP000580568"/>
    </source>
</evidence>
<keyword evidence="11" id="KW-1185">Reference proteome</keyword>
<feature type="transmembrane region" description="Helical" evidence="9">
    <location>
        <begin position="17"/>
        <end position="38"/>
    </location>
</feature>
<evidence type="ECO:0000256" key="1">
    <source>
        <dbReference type="ARBA" id="ARBA00004651"/>
    </source>
</evidence>
<evidence type="ECO:0000256" key="2">
    <source>
        <dbReference type="ARBA" id="ARBA00005540"/>
    </source>
</evidence>
<feature type="transmembrane region" description="Helical" evidence="9">
    <location>
        <begin position="113"/>
        <end position="134"/>
    </location>
</feature>
<name>A0A6V8SQ27_9CLOT</name>
<dbReference type="PANTHER" id="PTHR38438:SF1">
    <property type="entry name" value="RIBOFLAVIN TRANSPORTER RIBU"/>
    <property type="match status" value="1"/>
</dbReference>
<dbReference type="EMBL" id="BLZR01000001">
    <property type="protein sequence ID" value="GFP77318.1"/>
    <property type="molecule type" value="Genomic_DNA"/>
</dbReference>
<keyword evidence="3 8" id="KW-0813">Transport</keyword>
<keyword evidence="5 9" id="KW-0812">Transmembrane</keyword>
<keyword evidence="7 8" id="KW-0472">Membrane</keyword>
<keyword evidence="4 8" id="KW-1003">Cell membrane</keyword>
<dbReference type="PIRSF" id="PIRSF037778">
    <property type="entry name" value="UCP037778_transp_RibU"/>
    <property type="match status" value="1"/>
</dbReference>
<dbReference type="RefSeq" id="WP_183278699.1">
    <property type="nucleotide sequence ID" value="NZ_BLZR01000001.1"/>
</dbReference>
<dbReference type="Gene3D" id="1.10.1760.20">
    <property type="match status" value="1"/>
</dbReference>
<evidence type="ECO:0000256" key="6">
    <source>
        <dbReference type="ARBA" id="ARBA00022989"/>
    </source>
</evidence>
<dbReference type="Proteomes" id="UP000580568">
    <property type="component" value="Unassembled WGS sequence"/>
</dbReference>
<gene>
    <name evidence="10" type="ORF">bsdtw1_03435</name>
</gene>
<comment type="similarity">
    <text evidence="2 8">Belongs to the prokaryotic riboflavin transporter (P-RFT) (TC 2.A.87) family.</text>
</comment>
<organism evidence="10 11">
    <name type="scientific">Clostridium fungisolvens</name>
    <dbReference type="NCBI Taxonomy" id="1604897"/>
    <lineage>
        <taxon>Bacteria</taxon>
        <taxon>Bacillati</taxon>
        <taxon>Bacillota</taxon>
        <taxon>Clostridia</taxon>
        <taxon>Eubacteriales</taxon>
        <taxon>Clostridiaceae</taxon>
        <taxon>Clostridium</taxon>
    </lineage>
</organism>
<dbReference type="PANTHER" id="PTHR38438">
    <property type="entry name" value="RIBOFLAVIN TRANSPORTER RIBU"/>
    <property type="match status" value="1"/>
</dbReference>
<proteinExistence type="inferred from homology"/>
<dbReference type="GO" id="GO:0005886">
    <property type="term" value="C:plasma membrane"/>
    <property type="evidence" value="ECO:0007669"/>
    <property type="project" value="UniProtKB-SubCell"/>
</dbReference>
<evidence type="ECO:0000256" key="5">
    <source>
        <dbReference type="ARBA" id="ARBA00022692"/>
    </source>
</evidence>